<dbReference type="Proteomes" id="UP001558713">
    <property type="component" value="Unassembled WGS sequence"/>
</dbReference>
<sequence length="81" mass="8410">MAATNTTIVTDATDAMANSVLNVSMTNVTKLTPTNYLMWSLQVHALLDGYGLAGYLDGSVTTPAATLTTGDVITVNPAFTV</sequence>
<accession>A0ABD0ZDX0</accession>
<name>A0ABD0ZDX0_CARAN</name>
<gene>
    <name evidence="1" type="ORF">V5N11_013266</name>
</gene>
<organism evidence="1 2">
    <name type="scientific">Cardamine amara subsp. amara</name>
    <dbReference type="NCBI Taxonomy" id="228776"/>
    <lineage>
        <taxon>Eukaryota</taxon>
        <taxon>Viridiplantae</taxon>
        <taxon>Streptophyta</taxon>
        <taxon>Embryophyta</taxon>
        <taxon>Tracheophyta</taxon>
        <taxon>Spermatophyta</taxon>
        <taxon>Magnoliopsida</taxon>
        <taxon>eudicotyledons</taxon>
        <taxon>Gunneridae</taxon>
        <taxon>Pentapetalae</taxon>
        <taxon>rosids</taxon>
        <taxon>malvids</taxon>
        <taxon>Brassicales</taxon>
        <taxon>Brassicaceae</taxon>
        <taxon>Cardamineae</taxon>
        <taxon>Cardamine</taxon>
    </lineage>
</organism>
<dbReference type="EMBL" id="JBANAX010000806">
    <property type="protein sequence ID" value="KAL1192881.1"/>
    <property type="molecule type" value="Genomic_DNA"/>
</dbReference>
<proteinExistence type="predicted"/>
<keyword evidence="2" id="KW-1185">Reference proteome</keyword>
<evidence type="ECO:0000313" key="1">
    <source>
        <dbReference type="EMBL" id="KAL1192881.1"/>
    </source>
</evidence>
<protein>
    <submittedName>
        <fullName evidence="1">Retrovirus-related Pol polyprotein from transposon RE1</fullName>
    </submittedName>
</protein>
<comment type="caution">
    <text evidence="1">The sequence shown here is derived from an EMBL/GenBank/DDBJ whole genome shotgun (WGS) entry which is preliminary data.</text>
</comment>
<reference evidence="1 2" key="1">
    <citation type="submission" date="2024-04" db="EMBL/GenBank/DDBJ databases">
        <title>Genome assembly C_amara_ONT_v2.</title>
        <authorList>
            <person name="Yant L."/>
            <person name="Moore C."/>
            <person name="Slenker M."/>
        </authorList>
    </citation>
    <scope>NUCLEOTIDE SEQUENCE [LARGE SCALE GENOMIC DNA]</scope>
    <source>
        <tissue evidence="1">Leaf</tissue>
    </source>
</reference>
<evidence type="ECO:0000313" key="2">
    <source>
        <dbReference type="Proteomes" id="UP001558713"/>
    </source>
</evidence>
<dbReference type="AlphaFoldDB" id="A0ABD0ZDX0"/>